<dbReference type="Proteomes" id="UP000262954">
    <property type="component" value="Unassembled WGS sequence"/>
</dbReference>
<evidence type="ECO:0000313" key="3">
    <source>
        <dbReference type="Proteomes" id="UP000262954"/>
    </source>
</evidence>
<sequence>KAVIAAMQYDKATNKMVTVLLTQKQAEDRLAAAQNRRADVIKKINTSVNKMGKIGGDVVESGDHIVNMLSDLGIQIPSSISGVLTGLGQVTSSLASIDITKPFSMITGITGVIGGLGKTIGSFFGIKKKEVSKETIEEYEALMSVTNNLISKQKELLQSLSGSEAVAEYEKAVKLIEDQIAASKKLGKEMADSNASATTHSYGYRTWEKVMEYNDELRANGYDFSEDKHMHGLFELEIGGLTLLFEKVSKLSMVIDDNIKPYIDKILEAERELENLKKMNNEALAGISLDSAREELKNLLLDTDATMEDVAKKFEDYMRNSLVNIAVGEYLKEDLKKWYEKFAGAFDDDELSEGERKELEREYLDLYQKSLDKRDALFDIAGIDDEEIPSVTNQGEATSNFEAMSQDTGAELNGRFTALQISGENILSQTGAQTELIGLLNTNVGDIRVDLWDMRNIADEVRTIQVNSYLELQEINLNTANAVKELKMANVVLSGIKAGTDRI</sequence>
<gene>
    <name evidence="2" type="ORF">DDY73_11730</name>
</gene>
<proteinExistence type="predicted"/>
<dbReference type="AlphaFoldDB" id="A0A354M571"/>
<dbReference type="EMBL" id="DNWC01000153">
    <property type="protein sequence ID" value="HBJ09660.1"/>
    <property type="molecule type" value="Genomic_DNA"/>
</dbReference>
<feature type="coiled-coil region" evidence="1">
    <location>
        <begin position="259"/>
        <end position="309"/>
    </location>
</feature>
<organism evidence="2 3">
    <name type="scientific">Coprobacter fastidiosus</name>
    <dbReference type="NCBI Taxonomy" id="1099853"/>
    <lineage>
        <taxon>Bacteria</taxon>
        <taxon>Pseudomonadati</taxon>
        <taxon>Bacteroidota</taxon>
        <taxon>Bacteroidia</taxon>
        <taxon>Bacteroidales</taxon>
        <taxon>Barnesiellaceae</taxon>
        <taxon>Coprobacter</taxon>
    </lineage>
</organism>
<evidence type="ECO:0008006" key="4">
    <source>
        <dbReference type="Google" id="ProtNLM"/>
    </source>
</evidence>
<evidence type="ECO:0000256" key="1">
    <source>
        <dbReference type="SAM" id="Coils"/>
    </source>
</evidence>
<accession>A0A354M571</accession>
<feature type="non-terminal residue" evidence="2">
    <location>
        <position position="1"/>
    </location>
</feature>
<keyword evidence="1" id="KW-0175">Coiled coil</keyword>
<comment type="caution">
    <text evidence="2">The sequence shown here is derived from an EMBL/GenBank/DDBJ whole genome shotgun (WGS) entry which is preliminary data.</text>
</comment>
<protein>
    <recommendedName>
        <fullName evidence="4">Phage tail tape measure protein</fullName>
    </recommendedName>
</protein>
<reference evidence="2 3" key="1">
    <citation type="journal article" date="2018" name="Nat. Biotechnol.">
        <title>A standardized bacterial taxonomy based on genome phylogeny substantially revises the tree of life.</title>
        <authorList>
            <person name="Parks D.H."/>
            <person name="Chuvochina M."/>
            <person name="Waite D.W."/>
            <person name="Rinke C."/>
            <person name="Skarshewski A."/>
            <person name="Chaumeil P.A."/>
            <person name="Hugenholtz P."/>
        </authorList>
    </citation>
    <scope>NUCLEOTIDE SEQUENCE [LARGE SCALE GENOMIC DNA]</scope>
    <source>
        <strain evidence="2">UBA11482</strain>
    </source>
</reference>
<name>A0A354M571_9BACT</name>
<evidence type="ECO:0000313" key="2">
    <source>
        <dbReference type="EMBL" id="HBJ09660.1"/>
    </source>
</evidence>